<accession>A0A6A6TNS8</accession>
<dbReference type="AlphaFoldDB" id="A0A6A6TNS8"/>
<evidence type="ECO:0000313" key="4">
    <source>
        <dbReference type="EMBL" id="KAF2661709.1"/>
    </source>
</evidence>
<organism evidence="4 5">
    <name type="scientific">Lophiostoma macrostomum CBS 122681</name>
    <dbReference type="NCBI Taxonomy" id="1314788"/>
    <lineage>
        <taxon>Eukaryota</taxon>
        <taxon>Fungi</taxon>
        <taxon>Dikarya</taxon>
        <taxon>Ascomycota</taxon>
        <taxon>Pezizomycotina</taxon>
        <taxon>Dothideomycetes</taxon>
        <taxon>Pleosporomycetidae</taxon>
        <taxon>Pleosporales</taxon>
        <taxon>Lophiostomataceae</taxon>
        <taxon>Lophiostoma</taxon>
    </lineage>
</organism>
<dbReference type="InterPro" id="IPR020904">
    <property type="entry name" value="Sc_DH/Rdtase_CS"/>
</dbReference>
<evidence type="ECO:0000256" key="2">
    <source>
        <dbReference type="ARBA" id="ARBA00022857"/>
    </source>
</evidence>
<dbReference type="InterPro" id="IPR002347">
    <property type="entry name" value="SDR_fam"/>
</dbReference>
<dbReference type="GO" id="GO:0016616">
    <property type="term" value="F:oxidoreductase activity, acting on the CH-OH group of donors, NAD or NADP as acceptor"/>
    <property type="evidence" value="ECO:0007669"/>
    <property type="project" value="TreeGrafter"/>
</dbReference>
<proteinExistence type="inferred from homology"/>
<dbReference type="SUPFAM" id="SSF51735">
    <property type="entry name" value="NAD(P)-binding Rossmann-fold domains"/>
    <property type="match status" value="1"/>
</dbReference>
<keyword evidence="3" id="KW-0560">Oxidoreductase</keyword>
<dbReference type="PANTHER" id="PTHR44229">
    <property type="entry name" value="15-HYDROXYPROSTAGLANDIN DEHYDROGENASE [NAD(+)]"/>
    <property type="match status" value="1"/>
</dbReference>
<reference evidence="4" key="1">
    <citation type="journal article" date="2020" name="Stud. Mycol.">
        <title>101 Dothideomycetes genomes: a test case for predicting lifestyles and emergence of pathogens.</title>
        <authorList>
            <person name="Haridas S."/>
            <person name="Albert R."/>
            <person name="Binder M."/>
            <person name="Bloem J."/>
            <person name="Labutti K."/>
            <person name="Salamov A."/>
            <person name="Andreopoulos B."/>
            <person name="Baker S."/>
            <person name="Barry K."/>
            <person name="Bills G."/>
            <person name="Bluhm B."/>
            <person name="Cannon C."/>
            <person name="Castanera R."/>
            <person name="Culley D."/>
            <person name="Daum C."/>
            <person name="Ezra D."/>
            <person name="Gonzalez J."/>
            <person name="Henrissat B."/>
            <person name="Kuo A."/>
            <person name="Liang C."/>
            <person name="Lipzen A."/>
            <person name="Lutzoni F."/>
            <person name="Magnuson J."/>
            <person name="Mondo S."/>
            <person name="Nolan M."/>
            <person name="Ohm R."/>
            <person name="Pangilinan J."/>
            <person name="Park H.-J."/>
            <person name="Ramirez L."/>
            <person name="Alfaro M."/>
            <person name="Sun H."/>
            <person name="Tritt A."/>
            <person name="Yoshinaga Y."/>
            <person name="Zwiers L.-H."/>
            <person name="Turgeon B."/>
            <person name="Goodwin S."/>
            <person name="Spatafora J."/>
            <person name="Crous P."/>
            <person name="Grigoriev I."/>
        </authorList>
    </citation>
    <scope>NUCLEOTIDE SEQUENCE</scope>
    <source>
        <strain evidence="4">CBS 122681</strain>
    </source>
</reference>
<dbReference type="OrthoDB" id="5371740at2759"/>
<keyword evidence="2" id="KW-0521">NADP</keyword>
<dbReference type="PRINTS" id="PR00081">
    <property type="entry name" value="GDHRDH"/>
</dbReference>
<dbReference type="GO" id="GO:0005737">
    <property type="term" value="C:cytoplasm"/>
    <property type="evidence" value="ECO:0007669"/>
    <property type="project" value="TreeGrafter"/>
</dbReference>
<evidence type="ECO:0000256" key="1">
    <source>
        <dbReference type="ARBA" id="ARBA00006484"/>
    </source>
</evidence>
<dbReference type="InterPro" id="IPR036291">
    <property type="entry name" value="NAD(P)-bd_dom_sf"/>
</dbReference>
<dbReference type="EMBL" id="MU004292">
    <property type="protein sequence ID" value="KAF2661709.1"/>
    <property type="molecule type" value="Genomic_DNA"/>
</dbReference>
<gene>
    <name evidence="4" type="ORF">K491DRAFT_710548</name>
</gene>
<sequence length="333" mass="35082">MSGSSSLPETFYCTKPIDFSKSVDTSNVKGKSVIVTGGANGIGAACVKAFAEAGAYVTILDINEKLGSALVEGLKNKGYHVQFTKTDITSWESQLSGFKSALTFTPKGDLDIVLTSAGLPGNRVGSTWFDGAISSSSEPEPPTTKVIDVNLTGSFYSAHLALYFFKKSTESGSQQTSTPLSSKQLIFVSSLAGYIPFYHHLDYAASKYGVRGMFKALRHSTSILGSGAPTLRTNLVAPSFIRTGMTSDYEAGLMQIGIELGEVEDVAVGVMRVACDEEITGRAIAIASRSQGGVAGDRNYDLGDDWEGSDGGKAALESLLNGSIKGLELVGYN</sequence>
<evidence type="ECO:0000313" key="5">
    <source>
        <dbReference type="Proteomes" id="UP000799324"/>
    </source>
</evidence>
<comment type="similarity">
    <text evidence="1">Belongs to the short-chain dehydrogenases/reductases (SDR) family.</text>
</comment>
<evidence type="ECO:0000256" key="3">
    <source>
        <dbReference type="ARBA" id="ARBA00023002"/>
    </source>
</evidence>
<dbReference type="Gene3D" id="3.40.50.720">
    <property type="entry name" value="NAD(P)-binding Rossmann-like Domain"/>
    <property type="match status" value="1"/>
</dbReference>
<dbReference type="PANTHER" id="PTHR44229:SF4">
    <property type="entry name" value="15-HYDROXYPROSTAGLANDIN DEHYDROGENASE [NAD(+)]"/>
    <property type="match status" value="1"/>
</dbReference>
<protein>
    <submittedName>
        <fullName evidence="4">NAD(P)-binding protein</fullName>
    </submittedName>
</protein>
<dbReference type="Proteomes" id="UP000799324">
    <property type="component" value="Unassembled WGS sequence"/>
</dbReference>
<dbReference type="Pfam" id="PF00106">
    <property type="entry name" value="adh_short"/>
    <property type="match status" value="1"/>
</dbReference>
<name>A0A6A6TNS8_9PLEO</name>
<keyword evidence="5" id="KW-1185">Reference proteome</keyword>
<dbReference type="PROSITE" id="PS00061">
    <property type="entry name" value="ADH_SHORT"/>
    <property type="match status" value="1"/>
</dbReference>